<gene>
    <name evidence="3" type="ORF">C8N38_1471</name>
</gene>
<dbReference type="OrthoDB" id="9148007at2"/>
<evidence type="ECO:0000313" key="3">
    <source>
        <dbReference type="EMBL" id="PTW33251.1"/>
    </source>
</evidence>
<evidence type="ECO:0000259" key="2">
    <source>
        <dbReference type="Pfam" id="PF13588"/>
    </source>
</evidence>
<sequence length="355" mass="40168">MDEFLERIEALANRSKAAERQALTEEATKTAVVLPFIQALGFDVFNLEEVLPEFVADVGTKKGEKVDFAIKIDGQIAMLVEAKPINSKLGDTQFSQLFRYFHVTEARLAILTNGKEAWFFSDTDEPNKMDKRPFFTFDFQKHDKAQVRELGRFQKSCFAIDSIIEAASNLKYTRAAANYLKRQLEEPDDEFVRLVGRQIHDGSITKTVSEQLKPAIQAALDEIVRDRIQDTLSIKLRDDHAPLPEKADTSRAAADAEIETTDEEREGFMIVRAIAARIAPIERITIRDAKSYCAILMDDNNRRPICRLYFNSPTTKNIGLFDPEKVETKVRVDGPADLYAHTDAIEAVVRSYLTA</sequence>
<reference evidence="3 4" key="1">
    <citation type="submission" date="2018-04" db="EMBL/GenBank/DDBJ databases">
        <title>Genomic Encyclopedia of Archaeal and Bacterial Type Strains, Phase II (KMG-II): from individual species to whole genera.</title>
        <authorList>
            <person name="Goeker M."/>
        </authorList>
    </citation>
    <scope>NUCLEOTIDE SEQUENCE [LARGE SCALE GENOMIC DNA]</scope>
    <source>
        <strain evidence="3 4">DSM 19783</strain>
    </source>
</reference>
<keyword evidence="1" id="KW-0175">Coiled coil</keyword>
<feature type="domain" description="Type I restriction enzyme R protein N-terminal" evidence="2">
    <location>
        <begin position="28"/>
        <end position="128"/>
    </location>
</feature>
<dbReference type="InterPro" id="IPR017035">
    <property type="entry name" value="UCP035009_HsdR_All3000-type"/>
</dbReference>
<dbReference type="PIRSF" id="PIRSF035009">
    <property type="entry name" value="UCP035009_HSDR_N"/>
    <property type="match status" value="1"/>
</dbReference>
<name>A0A8E3ANQ7_9RHOB</name>
<dbReference type="RefSeq" id="WP_108029040.1">
    <property type="nucleotide sequence ID" value="NZ_QAYC01000047.1"/>
</dbReference>
<comment type="caution">
    <text evidence="3">The sequence shown here is derived from an EMBL/GenBank/DDBJ whole genome shotgun (WGS) entry which is preliminary data.</text>
</comment>
<dbReference type="EMBL" id="QAYC01000047">
    <property type="protein sequence ID" value="PTW33251.1"/>
    <property type="molecule type" value="Genomic_DNA"/>
</dbReference>
<evidence type="ECO:0000256" key="1">
    <source>
        <dbReference type="SAM" id="Coils"/>
    </source>
</evidence>
<accession>A0A8E3ANQ7</accession>
<dbReference type="Proteomes" id="UP000244037">
    <property type="component" value="Unassembled WGS sequence"/>
</dbReference>
<evidence type="ECO:0000313" key="4">
    <source>
        <dbReference type="Proteomes" id="UP000244037"/>
    </source>
</evidence>
<feature type="coiled-coil region" evidence="1">
    <location>
        <begin position="1"/>
        <end position="28"/>
    </location>
</feature>
<dbReference type="InterPro" id="IPR029464">
    <property type="entry name" value="HSDR_N"/>
</dbReference>
<organism evidence="3 4">
    <name type="scientific">Rhodovulum kholense</name>
    <dbReference type="NCBI Taxonomy" id="453584"/>
    <lineage>
        <taxon>Bacteria</taxon>
        <taxon>Pseudomonadati</taxon>
        <taxon>Pseudomonadota</taxon>
        <taxon>Alphaproteobacteria</taxon>
        <taxon>Rhodobacterales</taxon>
        <taxon>Paracoccaceae</taxon>
        <taxon>Rhodovulum</taxon>
    </lineage>
</organism>
<protein>
    <recommendedName>
        <fullName evidence="2">Type I restriction enzyme R protein N-terminal domain-containing protein</fullName>
    </recommendedName>
</protein>
<keyword evidence="4" id="KW-1185">Reference proteome</keyword>
<dbReference type="Pfam" id="PF13588">
    <property type="entry name" value="HSDR_N_2"/>
    <property type="match status" value="1"/>
</dbReference>
<dbReference type="AlphaFoldDB" id="A0A8E3ANQ7"/>
<dbReference type="Gene3D" id="3.90.1570.30">
    <property type="match status" value="1"/>
</dbReference>
<proteinExistence type="predicted"/>